<evidence type="ECO:0000313" key="2">
    <source>
        <dbReference type="Proteomes" id="UP000095280"/>
    </source>
</evidence>
<organism evidence="2 3">
    <name type="scientific">Macrostomum lignano</name>
    <dbReference type="NCBI Taxonomy" id="282301"/>
    <lineage>
        <taxon>Eukaryota</taxon>
        <taxon>Metazoa</taxon>
        <taxon>Spiralia</taxon>
        <taxon>Lophotrochozoa</taxon>
        <taxon>Platyhelminthes</taxon>
        <taxon>Rhabditophora</taxon>
        <taxon>Macrostomorpha</taxon>
        <taxon>Macrostomida</taxon>
        <taxon>Macrostomidae</taxon>
        <taxon>Macrostomum</taxon>
    </lineage>
</organism>
<accession>A0A1I8JCK7</accession>
<feature type="chain" id="PRO_5009321667" evidence="1">
    <location>
        <begin position="26"/>
        <end position="277"/>
    </location>
</feature>
<dbReference type="Proteomes" id="UP000095280">
    <property type="component" value="Unplaced"/>
</dbReference>
<reference evidence="3" key="1">
    <citation type="submission" date="2016-11" db="UniProtKB">
        <authorList>
            <consortium name="WormBaseParasite"/>
        </authorList>
    </citation>
    <scope>IDENTIFICATION</scope>
</reference>
<proteinExistence type="predicted"/>
<keyword evidence="2" id="KW-1185">Reference proteome</keyword>
<dbReference type="AlphaFoldDB" id="A0A1I8JCK7"/>
<feature type="signal peptide" evidence="1">
    <location>
        <begin position="1"/>
        <end position="25"/>
    </location>
</feature>
<evidence type="ECO:0000256" key="1">
    <source>
        <dbReference type="SAM" id="SignalP"/>
    </source>
</evidence>
<evidence type="ECO:0000313" key="3">
    <source>
        <dbReference type="WBParaSite" id="maker-uti_cns_0046643-snap-gene-0.18-mRNA-1"/>
    </source>
</evidence>
<keyword evidence="1" id="KW-0732">Signal</keyword>
<sequence>MTLKKSARFLLCWLVCCCCTSVCFGYRWDYVKMPDFKGTEYIFRYPLKDDLTKSEYEHGEKYQIFASACFDLTENSHKIFAPLNDTRALDAFTKLFAENATVKTILDDKTLCTNWTYRPYSYSGGAPVPLAWNMFGPTFTPPASLWDGSSADNAANLITLKRFESMFKYSAEKSSVEMYYMCEYFPLRKLNKSIVIRKLMAPFSANSSASDTFLCSQATSVASWDGGPMVNQSYCVHSPKRKPDDDYKSDYSGYTLFCERGGGRPAQAESLEKRTKL</sequence>
<protein>
    <submittedName>
        <fullName evidence="3">Conjugal transfer protein</fullName>
    </submittedName>
</protein>
<name>A0A1I8JCK7_9PLAT</name>
<dbReference type="WBParaSite" id="maker-uti_cns_0046643-snap-gene-0.18-mRNA-1">
    <property type="protein sequence ID" value="maker-uti_cns_0046643-snap-gene-0.18-mRNA-1"/>
    <property type="gene ID" value="maker-uti_cns_0046643-snap-gene-0.18"/>
</dbReference>